<sequence>MQAIVERVIRALAFKKPPFTKNLSGDRRTPAELAADLLVNYRTQLMQRARPPQSR</sequence>
<comment type="caution">
    <text evidence="1">The sequence shown here is derived from an EMBL/GenBank/DDBJ whole genome shotgun (WGS) entry which is preliminary data.</text>
</comment>
<protein>
    <submittedName>
        <fullName evidence="1">Uncharacterized protein</fullName>
    </submittedName>
</protein>
<name>A0ACC6AE06_NITWI</name>
<dbReference type="EMBL" id="JALJZS010000001">
    <property type="protein sequence ID" value="MCP1997929.1"/>
    <property type="molecule type" value="Genomic_DNA"/>
</dbReference>
<evidence type="ECO:0000313" key="2">
    <source>
        <dbReference type="Proteomes" id="UP001205486"/>
    </source>
</evidence>
<accession>A0ACC6AE06</accession>
<dbReference type="Proteomes" id="UP001205486">
    <property type="component" value="Unassembled WGS sequence"/>
</dbReference>
<proteinExistence type="predicted"/>
<evidence type="ECO:0000313" key="1">
    <source>
        <dbReference type="EMBL" id="MCP1997929.1"/>
    </source>
</evidence>
<gene>
    <name evidence="1" type="ORF">J2S34_000351</name>
</gene>
<reference evidence="1" key="1">
    <citation type="submission" date="2022-03" db="EMBL/GenBank/DDBJ databases">
        <title>Interactions between chemoautotrophic and heterotrophic bacteria.</title>
        <authorList>
            <person name="Santoro A."/>
        </authorList>
    </citation>
    <scope>NUCLEOTIDE SEQUENCE</scope>
    <source>
        <strain evidence="1">Nb-106</strain>
    </source>
</reference>
<organism evidence="1 2">
    <name type="scientific">Nitrobacter winogradskyi</name>
    <name type="common">Nitrobacter agilis</name>
    <dbReference type="NCBI Taxonomy" id="913"/>
    <lineage>
        <taxon>Bacteria</taxon>
        <taxon>Pseudomonadati</taxon>
        <taxon>Pseudomonadota</taxon>
        <taxon>Alphaproteobacteria</taxon>
        <taxon>Hyphomicrobiales</taxon>
        <taxon>Nitrobacteraceae</taxon>
        <taxon>Nitrobacter</taxon>
    </lineage>
</organism>
<keyword evidence="2" id="KW-1185">Reference proteome</keyword>